<keyword evidence="4" id="KW-0732">Signal</keyword>
<dbReference type="OrthoDB" id="4137979at2"/>
<gene>
    <name evidence="6" type="ORF">A605_00905</name>
</gene>
<dbReference type="InterPro" id="IPR044094">
    <property type="entry name" value="AtsA-like_MBL-fold"/>
</dbReference>
<proteinExistence type="predicted"/>
<dbReference type="Gene3D" id="3.60.15.10">
    <property type="entry name" value="Ribonuclease Z/Hydroxyacylglutathione hydrolase-like"/>
    <property type="match status" value="1"/>
</dbReference>
<dbReference type="InterPro" id="IPR001279">
    <property type="entry name" value="Metallo-B-lactamas"/>
</dbReference>
<dbReference type="SUPFAM" id="SSF56281">
    <property type="entry name" value="Metallo-hydrolase/oxidoreductase"/>
    <property type="match status" value="1"/>
</dbReference>
<dbReference type="SMART" id="SM00849">
    <property type="entry name" value="Lactamase_B"/>
    <property type="match status" value="1"/>
</dbReference>
<dbReference type="PATRIC" id="fig|1121362.3.peg.173"/>
<dbReference type="EMBL" id="CP003697">
    <property type="protein sequence ID" value="AGF71197.1"/>
    <property type="molecule type" value="Genomic_DNA"/>
</dbReference>
<dbReference type="GO" id="GO:0042781">
    <property type="term" value="F:3'-tRNA processing endoribonuclease activity"/>
    <property type="evidence" value="ECO:0007669"/>
    <property type="project" value="TreeGrafter"/>
</dbReference>
<feature type="signal peptide" evidence="4">
    <location>
        <begin position="1"/>
        <end position="27"/>
    </location>
</feature>
<evidence type="ECO:0000259" key="5">
    <source>
        <dbReference type="SMART" id="SM00849"/>
    </source>
</evidence>
<keyword evidence="1" id="KW-0540">Nuclease</keyword>
<protein>
    <submittedName>
        <fullName evidence="6">Ribonuclease Z</fullName>
    </submittedName>
</protein>
<evidence type="ECO:0000256" key="1">
    <source>
        <dbReference type="ARBA" id="ARBA00022722"/>
    </source>
</evidence>
<name>M1NNW8_9CORY</name>
<organism evidence="6 7">
    <name type="scientific">Corynebacterium halotolerans YIM 70093 = DSM 44683</name>
    <dbReference type="NCBI Taxonomy" id="1121362"/>
    <lineage>
        <taxon>Bacteria</taxon>
        <taxon>Bacillati</taxon>
        <taxon>Actinomycetota</taxon>
        <taxon>Actinomycetes</taxon>
        <taxon>Mycobacteriales</taxon>
        <taxon>Corynebacteriaceae</taxon>
        <taxon>Corynebacterium</taxon>
    </lineage>
</organism>
<evidence type="ECO:0000313" key="7">
    <source>
        <dbReference type="Proteomes" id="UP000011723"/>
    </source>
</evidence>
<dbReference type="HOGENOM" id="CLU_031317_0_2_11"/>
<dbReference type="CDD" id="cd07719">
    <property type="entry name" value="arylsulfatase_AtsA-like_MBL-fold"/>
    <property type="match status" value="1"/>
</dbReference>
<dbReference type="PANTHER" id="PTHR46018">
    <property type="entry name" value="ZINC PHOSPHODIESTERASE ELAC PROTEIN 1"/>
    <property type="match status" value="1"/>
</dbReference>
<sequence>MRTTIGRKSGLLALLASSTLVITGCAAADSQETAARTTVTETVAAEATEDAAYKHEPSTHPATEALADDEMRVTLLGTGSPVPNDERYGMSTLVQAGGLNLVFDAGRGGPVRMTQAGVPMGEIDGVFITHFHSDHVNGLADLWLTGFVPAFGGREGTFDVYGPTGVEDLVAGLRLAHADDIDVRVADGEVERDTTEIVAHEFPEEGVIFDRNGVTVTMFEVLHDPDDVIDPAVGFRVDYAGKSVLISGDTVPHENVITHGTGVDLLIHEVAEFEDTTALPQVYSHHTNPRQAGEIFTTTAPRMAVYSHIVNGTSSEAPGVSEEELIRRTRENYDGPLTVGEDLMSFLITEEEIDIYEP</sequence>
<keyword evidence="2" id="KW-0255">Endonuclease</keyword>
<evidence type="ECO:0000256" key="3">
    <source>
        <dbReference type="ARBA" id="ARBA00022801"/>
    </source>
</evidence>
<dbReference type="PANTHER" id="PTHR46018:SF2">
    <property type="entry name" value="ZINC PHOSPHODIESTERASE ELAC PROTEIN 1"/>
    <property type="match status" value="1"/>
</dbReference>
<feature type="chain" id="PRO_5039725855" evidence="4">
    <location>
        <begin position="28"/>
        <end position="358"/>
    </location>
</feature>
<keyword evidence="3" id="KW-0378">Hydrolase</keyword>
<dbReference type="KEGG" id="chn:A605_00905"/>
<dbReference type="RefSeq" id="WP_015399621.1">
    <property type="nucleotide sequence ID" value="NC_020302.1"/>
</dbReference>
<dbReference type="Proteomes" id="UP000011723">
    <property type="component" value="Chromosome"/>
</dbReference>
<feature type="domain" description="Metallo-beta-lactamase" evidence="5">
    <location>
        <begin position="88"/>
        <end position="286"/>
    </location>
</feature>
<evidence type="ECO:0000313" key="6">
    <source>
        <dbReference type="EMBL" id="AGF71197.1"/>
    </source>
</evidence>
<dbReference type="AlphaFoldDB" id="M1NNW8"/>
<dbReference type="eggNOG" id="COG1234">
    <property type="taxonomic scope" value="Bacteria"/>
</dbReference>
<accession>M1NNW8</accession>
<evidence type="ECO:0000256" key="4">
    <source>
        <dbReference type="SAM" id="SignalP"/>
    </source>
</evidence>
<evidence type="ECO:0000256" key="2">
    <source>
        <dbReference type="ARBA" id="ARBA00022759"/>
    </source>
</evidence>
<dbReference type="PROSITE" id="PS51257">
    <property type="entry name" value="PROKAR_LIPOPROTEIN"/>
    <property type="match status" value="1"/>
</dbReference>
<dbReference type="InterPro" id="IPR036866">
    <property type="entry name" value="RibonucZ/Hydroxyglut_hydro"/>
</dbReference>
<dbReference type="Pfam" id="PF23023">
    <property type="entry name" value="Anti-Pycsar_Apyc1"/>
    <property type="match status" value="1"/>
</dbReference>
<keyword evidence="7" id="KW-1185">Reference proteome</keyword>
<reference evidence="6 7" key="1">
    <citation type="journal article" date="2012" name="Stand. Genomic Sci.">
        <title>Genome sequence of the halotolerant bacterium Corynebacterium halotolerans type strain YIM 70093(T) (= DSM 44683(T)).</title>
        <authorList>
            <person name="Ruckert C."/>
            <person name="Albersmeier A."/>
            <person name="Al-Dilaimi A."/>
            <person name="Niehaus K."/>
            <person name="Szczepanowski R."/>
            <person name="Kalinowski J."/>
        </authorList>
    </citation>
    <scope>NUCLEOTIDE SEQUENCE [LARGE SCALE GENOMIC DNA]</scope>
    <source>
        <strain evidence="6">YIM 70093</strain>
    </source>
</reference>